<evidence type="ECO:0000313" key="1">
    <source>
        <dbReference type="EMBL" id="MFC4346545.1"/>
    </source>
</evidence>
<dbReference type="EMBL" id="JBHSCR010000001">
    <property type="protein sequence ID" value="MFC4346545.1"/>
    <property type="molecule type" value="Genomic_DNA"/>
</dbReference>
<keyword evidence="2" id="KW-1185">Reference proteome</keyword>
<comment type="caution">
    <text evidence="1">The sequence shown here is derived from an EMBL/GenBank/DDBJ whole genome shotgun (WGS) entry which is preliminary data.</text>
</comment>
<reference evidence="2" key="1">
    <citation type="journal article" date="2019" name="Int. J. Syst. Evol. Microbiol.">
        <title>The Global Catalogue of Microorganisms (GCM) 10K type strain sequencing project: providing services to taxonomists for standard genome sequencing and annotation.</title>
        <authorList>
            <consortium name="The Broad Institute Genomics Platform"/>
            <consortium name="The Broad Institute Genome Sequencing Center for Infectious Disease"/>
            <person name="Wu L."/>
            <person name="Ma J."/>
        </authorList>
    </citation>
    <scope>NUCLEOTIDE SEQUENCE [LARGE SCALE GENOMIC DNA]</scope>
    <source>
        <strain evidence="2">CGMCC 1.15304</strain>
    </source>
</reference>
<proteinExistence type="predicted"/>
<sequence length="167" mass="18375">MSTLVIFSGLPGVGKSTLAKAICRETGAAYIQIDTIQTTLGELGSAADLSGVYQFVYRLAEDNLALGHNVVVDCCNPVQATRDEWTRLAEEQGAKLQNVEVVCSDVDVHRSRVEGQADYAVGEGALTWEQIQEQQFDDWNRPPIRVDTAQKKIPASVFELMSKIDWS</sequence>
<dbReference type="PANTHER" id="PTHR37807">
    <property type="entry name" value="OS07G0160300 PROTEIN"/>
    <property type="match status" value="1"/>
</dbReference>
<accession>A0ABV8U6P9</accession>
<dbReference type="SUPFAM" id="SSF52540">
    <property type="entry name" value="P-loop containing nucleoside triphosphate hydrolases"/>
    <property type="match status" value="1"/>
</dbReference>
<dbReference type="Pfam" id="PF13671">
    <property type="entry name" value="AAA_33"/>
    <property type="match status" value="1"/>
</dbReference>
<gene>
    <name evidence="1" type="ORF">ACFO5Q_01635</name>
</gene>
<evidence type="ECO:0000313" key="2">
    <source>
        <dbReference type="Proteomes" id="UP001595776"/>
    </source>
</evidence>
<name>A0ABV8U6P9_9PROT</name>
<dbReference type="Gene3D" id="3.40.50.300">
    <property type="entry name" value="P-loop containing nucleotide triphosphate hydrolases"/>
    <property type="match status" value="1"/>
</dbReference>
<protein>
    <submittedName>
        <fullName evidence="1">AAA family ATPase</fullName>
    </submittedName>
</protein>
<organism evidence="1 2">
    <name type="scientific">Kordiimonas lipolytica</name>
    <dbReference type="NCBI Taxonomy" id="1662421"/>
    <lineage>
        <taxon>Bacteria</taxon>
        <taxon>Pseudomonadati</taxon>
        <taxon>Pseudomonadota</taxon>
        <taxon>Alphaproteobacteria</taxon>
        <taxon>Kordiimonadales</taxon>
        <taxon>Kordiimonadaceae</taxon>
        <taxon>Kordiimonas</taxon>
    </lineage>
</organism>
<dbReference type="PANTHER" id="PTHR37807:SF3">
    <property type="entry name" value="OS07G0160300 PROTEIN"/>
    <property type="match status" value="1"/>
</dbReference>
<dbReference type="InterPro" id="IPR027417">
    <property type="entry name" value="P-loop_NTPase"/>
</dbReference>
<dbReference type="Proteomes" id="UP001595776">
    <property type="component" value="Unassembled WGS sequence"/>
</dbReference>
<dbReference type="RefSeq" id="WP_068150259.1">
    <property type="nucleotide sequence ID" value="NZ_JBHSCR010000001.1"/>
</dbReference>